<name>A0AAV5KVV2_9ROSI</name>
<sequence length="62" mass="6818">MVDSKGHRVLFAEAEKDFVDFLFNLLSLPVATVIRLLSKQGMIGSLAFLYDSVENLSGLETA</sequence>
<evidence type="ECO:0000313" key="1">
    <source>
        <dbReference type="EMBL" id="GKV28508.1"/>
    </source>
</evidence>
<dbReference type="InterPro" id="IPR007750">
    <property type="entry name" value="DUF674"/>
</dbReference>
<dbReference type="AlphaFoldDB" id="A0AAV5KVV2"/>
<dbReference type="PANTHER" id="PTHR33103:SF19">
    <property type="entry name" value="OS09G0544700 PROTEIN"/>
    <property type="match status" value="1"/>
</dbReference>
<proteinExistence type="predicted"/>
<dbReference type="PANTHER" id="PTHR33103">
    <property type="entry name" value="OS01G0153900 PROTEIN"/>
    <property type="match status" value="1"/>
</dbReference>
<organism evidence="1 2">
    <name type="scientific">Rubroshorea leprosula</name>
    <dbReference type="NCBI Taxonomy" id="152421"/>
    <lineage>
        <taxon>Eukaryota</taxon>
        <taxon>Viridiplantae</taxon>
        <taxon>Streptophyta</taxon>
        <taxon>Embryophyta</taxon>
        <taxon>Tracheophyta</taxon>
        <taxon>Spermatophyta</taxon>
        <taxon>Magnoliopsida</taxon>
        <taxon>eudicotyledons</taxon>
        <taxon>Gunneridae</taxon>
        <taxon>Pentapetalae</taxon>
        <taxon>rosids</taxon>
        <taxon>malvids</taxon>
        <taxon>Malvales</taxon>
        <taxon>Dipterocarpaceae</taxon>
        <taxon>Rubroshorea</taxon>
    </lineage>
</organism>
<gene>
    <name evidence="1" type="ORF">SLEP1_g37552</name>
</gene>
<protein>
    <submittedName>
        <fullName evidence="1">Uncharacterized protein</fullName>
    </submittedName>
</protein>
<dbReference type="Pfam" id="PF05056">
    <property type="entry name" value="DUF674"/>
    <property type="match status" value="1"/>
</dbReference>
<evidence type="ECO:0000313" key="2">
    <source>
        <dbReference type="Proteomes" id="UP001054252"/>
    </source>
</evidence>
<accession>A0AAV5KVV2</accession>
<keyword evidence="2" id="KW-1185">Reference proteome</keyword>
<comment type="caution">
    <text evidence="1">The sequence shown here is derived from an EMBL/GenBank/DDBJ whole genome shotgun (WGS) entry which is preliminary data.</text>
</comment>
<dbReference type="Proteomes" id="UP001054252">
    <property type="component" value="Unassembled WGS sequence"/>
</dbReference>
<reference evidence="1 2" key="1">
    <citation type="journal article" date="2021" name="Commun. Biol.">
        <title>The genome of Shorea leprosula (Dipterocarpaceae) highlights the ecological relevance of drought in aseasonal tropical rainforests.</title>
        <authorList>
            <person name="Ng K.K.S."/>
            <person name="Kobayashi M.J."/>
            <person name="Fawcett J.A."/>
            <person name="Hatakeyama M."/>
            <person name="Paape T."/>
            <person name="Ng C.H."/>
            <person name="Ang C.C."/>
            <person name="Tnah L.H."/>
            <person name="Lee C.T."/>
            <person name="Nishiyama T."/>
            <person name="Sese J."/>
            <person name="O'Brien M.J."/>
            <person name="Copetti D."/>
            <person name="Mohd Noor M.I."/>
            <person name="Ong R.C."/>
            <person name="Putra M."/>
            <person name="Sireger I.Z."/>
            <person name="Indrioko S."/>
            <person name="Kosugi Y."/>
            <person name="Izuno A."/>
            <person name="Isagi Y."/>
            <person name="Lee S.L."/>
            <person name="Shimizu K.K."/>
        </authorList>
    </citation>
    <scope>NUCLEOTIDE SEQUENCE [LARGE SCALE GENOMIC DNA]</scope>
    <source>
        <strain evidence="1">214</strain>
    </source>
</reference>
<dbReference type="EMBL" id="BPVZ01000079">
    <property type="protein sequence ID" value="GKV28508.1"/>
    <property type="molecule type" value="Genomic_DNA"/>
</dbReference>